<dbReference type="Proteomes" id="UP000278475">
    <property type="component" value="Unassembled WGS sequence"/>
</dbReference>
<evidence type="ECO:0000313" key="3">
    <source>
        <dbReference type="Proteomes" id="UP000278475"/>
    </source>
</evidence>
<accession>A0A497ELS0</accession>
<gene>
    <name evidence="2" type="ORF">DRJ31_07745</name>
</gene>
<proteinExistence type="predicted"/>
<dbReference type="AlphaFoldDB" id="A0A497ELS0"/>
<dbReference type="NCBIfam" id="TIGR01439">
    <property type="entry name" value="lp_hng_hel_AbrB"/>
    <property type="match status" value="1"/>
</dbReference>
<evidence type="ECO:0000313" key="2">
    <source>
        <dbReference type="EMBL" id="RLE48168.1"/>
    </source>
</evidence>
<dbReference type="EMBL" id="QMQV01000088">
    <property type="protein sequence ID" value="RLE48168.1"/>
    <property type="molecule type" value="Genomic_DNA"/>
</dbReference>
<reference evidence="2 3" key="1">
    <citation type="submission" date="2018-06" db="EMBL/GenBank/DDBJ databases">
        <title>Extensive metabolic versatility and redundancy in microbially diverse, dynamic hydrothermal sediments.</title>
        <authorList>
            <person name="Dombrowski N."/>
            <person name="Teske A."/>
            <person name="Baker B.J."/>
        </authorList>
    </citation>
    <scope>NUCLEOTIDE SEQUENCE [LARGE SCALE GENOMIC DNA]</scope>
    <source>
        <strain evidence="2">B66_G16</strain>
    </source>
</reference>
<dbReference type="SUPFAM" id="SSF89447">
    <property type="entry name" value="AbrB/MazE/MraZ-like"/>
    <property type="match status" value="1"/>
</dbReference>
<comment type="caution">
    <text evidence="2">The sequence shown here is derived from an EMBL/GenBank/DDBJ whole genome shotgun (WGS) entry which is preliminary data.</text>
</comment>
<protein>
    <recommendedName>
        <fullName evidence="1">SpoVT-AbrB domain-containing protein</fullName>
    </recommendedName>
</protein>
<sequence length="101" mass="11891">MFKKPRNNPYIIRKSSYSLGELEQMIEGRVGSKGEIFLPKEIRERLGLKPHTKIIYKVEDGRLLIEPVLKLEDVLKEPKPVEISLEDFHEFRKELSRKVES</sequence>
<dbReference type="GO" id="GO:0003677">
    <property type="term" value="F:DNA binding"/>
    <property type="evidence" value="ECO:0007669"/>
    <property type="project" value="InterPro"/>
</dbReference>
<dbReference type="Pfam" id="PF04014">
    <property type="entry name" value="MazE_antitoxin"/>
    <property type="match status" value="1"/>
</dbReference>
<dbReference type="Gene3D" id="2.10.260.10">
    <property type="match status" value="1"/>
</dbReference>
<dbReference type="InterPro" id="IPR007159">
    <property type="entry name" value="SpoVT-AbrB_dom"/>
</dbReference>
<feature type="domain" description="SpoVT-AbrB" evidence="1">
    <location>
        <begin position="25"/>
        <end position="70"/>
    </location>
</feature>
<dbReference type="SMART" id="SM00966">
    <property type="entry name" value="SpoVT_AbrB"/>
    <property type="match status" value="1"/>
</dbReference>
<dbReference type="PROSITE" id="PS51740">
    <property type="entry name" value="SPOVT_ABRB"/>
    <property type="match status" value="1"/>
</dbReference>
<name>A0A497ELS0_9CREN</name>
<evidence type="ECO:0000259" key="1">
    <source>
        <dbReference type="PROSITE" id="PS51740"/>
    </source>
</evidence>
<organism evidence="2 3">
    <name type="scientific">Thermoproteota archaeon</name>
    <dbReference type="NCBI Taxonomy" id="2056631"/>
    <lineage>
        <taxon>Archaea</taxon>
        <taxon>Thermoproteota</taxon>
    </lineage>
</organism>
<dbReference type="InterPro" id="IPR037914">
    <property type="entry name" value="SpoVT-AbrB_sf"/>
</dbReference>